<accession>A0A7X1B1M2</accession>
<keyword evidence="4" id="KW-1185">Reference proteome</keyword>
<evidence type="ECO:0000256" key="2">
    <source>
        <dbReference type="SAM" id="Phobius"/>
    </source>
</evidence>
<feature type="transmembrane region" description="Helical" evidence="2">
    <location>
        <begin position="21"/>
        <end position="45"/>
    </location>
</feature>
<reference evidence="3 4" key="1">
    <citation type="submission" date="2020-07" db="EMBL/GenBank/DDBJ databases">
        <authorList>
            <person name="Feng X."/>
        </authorList>
    </citation>
    <scope>NUCLEOTIDE SEQUENCE [LARGE SCALE GENOMIC DNA]</scope>
    <source>
        <strain evidence="3 4">JCM14086</strain>
    </source>
</reference>
<name>A0A7X1B1M2_9BACT</name>
<dbReference type="InterPro" id="IPR007462">
    <property type="entry name" value="COV1-like"/>
</dbReference>
<evidence type="ECO:0000256" key="1">
    <source>
        <dbReference type="SAM" id="MobiDB-lite"/>
    </source>
</evidence>
<dbReference type="Proteomes" id="UP000525652">
    <property type="component" value="Unassembled WGS sequence"/>
</dbReference>
<keyword evidence="2" id="KW-0812">Transmembrane</keyword>
<sequence>MSFEGGSKLFRNAVVTAGKGVGTLLPLLVTLYVVFLLGSLLESYFGGVLRSVMADDAYIPGLGFLFGLFFLIFLGFLIQITLLQSFLQFFEGLITRVPLLKSVYGSIRDFTEYFQSRSKSKSSSVVLFQPVESEPARLVGFRMSENVDSHIHSGDEGEWCSVYLPMSYQVGGFTVIVPASRLIELDWSFEEAMRYVITAGVKSPKREKPQDVTPVAKAEEPEAIH</sequence>
<feature type="region of interest" description="Disordered" evidence="1">
    <location>
        <begin position="205"/>
        <end position="225"/>
    </location>
</feature>
<organism evidence="3 4">
    <name type="scientific">Puniceicoccus vermicola</name>
    <dbReference type="NCBI Taxonomy" id="388746"/>
    <lineage>
        <taxon>Bacteria</taxon>
        <taxon>Pseudomonadati</taxon>
        <taxon>Verrucomicrobiota</taxon>
        <taxon>Opitutia</taxon>
        <taxon>Puniceicoccales</taxon>
        <taxon>Puniceicoccaceae</taxon>
        <taxon>Puniceicoccus</taxon>
    </lineage>
</organism>
<feature type="transmembrane region" description="Helical" evidence="2">
    <location>
        <begin position="57"/>
        <end position="78"/>
    </location>
</feature>
<protein>
    <submittedName>
        <fullName evidence="3">DUF502 domain-containing protein</fullName>
    </submittedName>
</protein>
<dbReference type="PANTHER" id="PTHR31876:SF26">
    <property type="entry name" value="PROTEIN LIKE COV 2"/>
    <property type="match status" value="1"/>
</dbReference>
<comment type="caution">
    <text evidence="3">The sequence shown here is derived from an EMBL/GenBank/DDBJ whole genome shotgun (WGS) entry which is preliminary data.</text>
</comment>
<dbReference type="Pfam" id="PF04367">
    <property type="entry name" value="DUF502"/>
    <property type="match status" value="1"/>
</dbReference>
<dbReference type="PANTHER" id="PTHR31876">
    <property type="entry name" value="COV-LIKE PROTEIN 1"/>
    <property type="match status" value="1"/>
</dbReference>
<keyword evidence="2" id="KW-1133">Transmembrane helix</keyword>
<gene>
    <name evidence="3" type="ORF">H5P30_19000</name>
</gene>
<evidence type="ECO:0000313" key="3">
    <source>
        <dbReference type="EMBL" id="MBC2603872.1"/>
    </source>
</evidence>
<keyword evidence="2" id="KW-0472">Membrane</keyword>
<dbReference type="EMBL" id="JACHVA010000134">
    <property type="protein sequence ID" value="MBC2603872.1"/>
    <property type="molecule type" value="Genomic_DNA"/>
</dbReference>
<evidence type="ECO:0000313" key="4">
    <source>
        <dbReference type="Proteomes" id="UP000525652"/>
    </source>
</evidence>
<dbReference type="RefSeq" id="WP_185694490.1">
    <property type="nucleotide sequence ID" value="NZ_JACHVA010000134.1"/>
</dbReference>
<dbReference type="AlphaFoldDB" id="A0A7X1B1M2"/>
<proteinExistence type="predicted"/>